<reference evidence="1 2" key="1">
    <citation type="submission" date="2022-03" db="EMBL/GenBank/DDBJ databases">
        <title>Ignatzschineria rhizosphaerae HR5S32.</title>
        <authorList>
            <person name="Sun J.Q."/>
            <person name="Feng J.Y."/>
        </authorList>
    </citation>
    <scope>NUCLEOTIDE SEQUENCE [LARGE SCALE GENOMIC DNA]</scope>
    <source>
        <strain evidence="1 2">HR5S32</strain>
    </source>
</reference>
<dbReference type="EMBL" id="CP093379">
    <property type="protein sequence ID" value="UNM95536.1"/>
    <property type="molecule type" value="Genomic_DNA"/>
</dbReference>
<evidence type="ECO:0000313" key="2">
    <source>
        <dbReference type="Proteomes" id="UP000829542"/>
    </source>
</evidence>
<evidence type="ECO:0000313" key="1">
    <source>
        <dbReference type="EMBL" id="UNM95536.1"/>
    </source>
</evidence>
<name>A0ABY3X466_9GAMM</name>
<protein>
    <submittedName>
        <fullName evidence="1">Uncharacterized protein</fullName>
    </submittedName>
</protein>
<keyword evidence="2" id="KW-1185">Reference proteome</keyword>
<organism evidence="1 2">
    <name type="scientific">Ignatzschineria rhizosphaerae</name>
    <dbReference type="NCBI Taxonomy" id="2923279"/>
    <lineage>
        <taxon>Bacteria</taxon>
        <taxon>Pseudomonadati</taxon>
        <taxon>Pseudomonadota</taxon>
        <taxon>Gammaproteobacteria</taxon>
        <taxon>Cardiobacteriales</taxon>
        <taxon>Ignatzschineriaceae</taxon>
        <taxon>Ignatzschineria</taxon>
    </lineage>
</organism>
<dbReference type="Proteomes" id="UP000829542">
    <property type="component" value="Chromosome"/>
</dbReference>
<gene>
    <name evidence="1" type="ORF">MMG00_09915</name>
</gene>
<sequence length="67" mass="7887">MFNYKKTIIKSHVYYPQFLAQYMKTKEGQAFALSIMSQLIDGFEINQKGRIETVHINDQSPIKIDFE</sequence>
<dbReference type="RefSeq" id="WP_242147877.1">
    <property type="nucleotide sequence ID" value="NZ_CP093379.1"/>
</dbReference>
<accession>A0ABY3X466</accession>
<proteinExistence type="predicted"/>